<proteinExistence type="predicted"/>
<dbReference type="EMBL" id="AWVH01000039">
    <property type="protein sequence ID" value="ERJ92160.1"/>
    <property type="molecule type" value="Genomic_DNA"/>
</dbReference>
<keyword evidence="3" id="KW-1185">Reference proteome</keyword>
<feature type="domain" description="Methyltransferase" evidence="1">
    <location>
        <begin position="41"/>
        <end position="138"/>
    </location>
</feature>
<keyword evidence="2" id="KW-0489">Methyltransferase</keyword>
<sequence>MYYEAGHVFLAKLGKTTLRPGGIDATAWLIEQARINSGTKILEVACNMGRTMIQLSKKYGCKITGIDLDKDVLKKAEENIRKNHLEDKLTLIHGDALALPFEDASFDIVVNEAMLTMLVGDKKDKALKEYFRVLKPGGLLLTHDVALRTADSAVQKELRSGLSKAINVSVEPLDAGSWKALFLKNGFTVTQKSGDMTLMSPIGIIHDEGFAGALRIMRNAMKKENKAMFRQMFRFFNEHKKELAYICSVGTKQNG</sequence>
<dbReference type="InterPro" id="IPR050447">
    <property type="entry name" value="Erg6_SMT_methyltransf"/>
</dbReference>
<dbReference type="SUPFAM" id="SSF53335">
    <property type="entry name" value="S-adenosyl-L-methionine-dependent methyltransferases"/>
    <property type="match status" value="1"/>
</dbReference>
<protein>
    <submittedName>
        <fullName evidence="2">Methyltransferase domain protein</fullName>
    </submittedName>
</protein>
<dbReference type="Gene3D" id="3.40.50.150">
    <property type="entry name" value="Vaccinia Virus protein VP39"/>
    <property type="match status" value="1"/>
</dbReference>
<dbReference type="InterPro" id="IPR041698">
    <property type="entry name" value="Methyltransf_25"/>
</dbReference>
<dbReference type="GO" id="GO:0032259">
    <property type="term" value="P:methylation"/>
    <property type="evidence" value="ECO:0007669"/>
    <property type="project" value="UniProtKB-KW"/>
</dbReference>
<evidence type="ECO:0000313" key="3">
    <source>
        <dbReference type="Proteomes" id="UP000016649"/>
    </source>
</evidence>
<dbReference type="CDD" id="cd02440">
    <property type="entry name" value="AdoMet_MTases"/>
    <property type="match status" value="1"/>
</dbReference>
<accession>A0ABN0NXR0</accession>
<dbReference type="PANTHER" id="PTHR44068">
    <property type="entry name" value="ZGC:194242"/>
    <property type="match status" value="1"/>
</dbReference>
<reference evidence="2 3" key="1">
    <citation type="submission" date="2013-08" db="EMBL/GenBank/DDBJ databases">
        <authorList>
            <person name="Weinstock G."/>
            <person name="Sodergren E."/>
            <person name="Wylie T."/>
            <person name="Fulton L."/>
            <person name="Fulton R."/>
            <person name="Fronick C."/>
            <person name="O'Laughlin M."/>
            <person name="Godfrey J."/>
            <person name="Miner T."/>
            <person name="Herter B."/>
            <person name="Appelbaum E."/>
            <person name="Cordes M."/>
            <person name="Lek S."/>
            <person name="Wollam A."/>
            <person name="Pepin K.H."/>
            <person name="Palsikar V.B."/>
            <person name="Mitreva M."/>
            <person name="Wilson R.K."/>
        </authorList>
    </citation>
    <scope>NUCLEOTIDE SEQUENCE [LARGE SCALE GENOMIC DNA]</scope>
    <source>
        <strain evidence="2 3">ATCC 700332</strain>
    </source>
</reference>
<organism evidence="2 3">
    <name type="scientific">Treponema lecithinolyticum ATCC 700332</name>
    <dbReference type="NCBI Taxonomy" id="1321815"/>
    <lineage>
        <taxon>Bacteria</taxon>
        <taxon>Pseudomonadati</taxon>
        <taxon>Spirochaetota</taxon>
        <taxon>Spirochaetia</taxon>
        <taxon>Spirochaetales</taxon>
        <taxon>Treponemataceae</taxon>
        <taxon>Treponema</taxon>
    </lineage>
</organism>
<dbReference type="Proteomes" id="UP000016649">
    <property type="component" value="Unassembled WGS sequence"/>
</dbReference>
<comment type="caution">
    <text evidence="2">The sequence shown here is derived from an EMBL/GenBank/DDBJ whole genome shotgun (WGS) entry which is preliminary data.</text>
</comment>
<dbReference type="GO" id="GO:0008168">
    <property type="term" value="F:methyltransferase activity"/>
    <property type="evidence" value="ECO:0007669"/>
    <property type="project" value="UniProtKB-KW"/>
</dbReference>
<dbReference type="Pfam" id="PF13649">
    <property type="entry name" value="Methyltransf_25"/>
    <property type="match status" value="1"/>
</dbReference>
<dbReference type="PANTHER" id="PTHR44068:SF11">
    <property type="entry name" value="GERANYL DIPHOSPHATE 2-C-METHYLTRANSFERASE"/>
    <property type="match status" value="1"/>
</dbReference>
<dbReference type="InterPro" id="IPR029063">
    <property type="entry name" value="SAM-dependent_MTases_sf"/>
</dbReference>
<dbReference type="RefSeq" id="WP_021688019.1">
    <property type="nucleotide sequence ID" value="NZ_KI260569.1"/>
</dbReference>
<evidence type="ECO:0000313" key="2">
    <source>
        <dbReference type="EMBL" id="ERJ92160.1"/>
    </source>
</evidence>
<gene>
    <name evidence="2" type="ORF">HMPREF9193_01821</name>
</gene>
<name>A0ABN0NXR0_TRELE</name>
<keyword evidence="2" id="KW-0808">Transferase</keyword>
<evidence type="ECO:0000259" key="1">
    <source>
        <dbReference type="Pfam" id="PF13649"/>
    </source>
</evidence>